<accession>A0ABQ8AI38</accession>
<feature type="domain" description="TIR" evidence="2">
    <location>
        <begin position="5"/>
        <end position="169"/>
    </location>
</feature>
<dbReference type="InterPro" id="IPR035897">
    <property type="entry name" value="Toll_tir_struct_dom_sf"/>
</dbReference>
<dbReference type="SMART" id="SM00382">
    <property type="entry name" value="AAA"/>
    <property type="match status" value="1"/>
</dbReference>
<evidence type="ECO:0000313" key="3">
    <source>
        <dbReference type="EMBL" id="KAH0892093.1"/>
    </source>
</evidence>
<evidence type="ECO:0000313" key="4">
    <source>
        <dbReference type="Proteomes" id="UP000824890"/>
    </source>
</evidence>
<dbReference type="InterPro" id="IPR000157">
    <property type="entry name" value="TIR_dom"/>
</dbReference>
<dbReference type="Gene3D" id="3.40.50.10140">
    <property type="entry name" value="Toll/interleukin-1 receptor homology (TIR) domain"/>
    <property type="match status" value="1"/>
</dbReference>
<dbReference type="Proteomes" id="UP000824890">
    <property type="component" value="Unassembled WGS sequence"/>
</dbReference>
<protein>
    <recommendedName>
        <fullName evidence="2">TIR domain-containing protein</fullName>
    </recommendedName>
</protein>
<dbReference type="Pfam" id="PF00931">
    <property type="entry name" value="NB-ARC"/>
    <property type="match status" value="1"/>
</dbReference>
<dbReference type="SMART" id="SM00255">
    <property type="entry name" value="TIR"/>
    <property type="match status" value="1"/>
</dbReference>
<dbReference type="Pfam" id="PF01582">
    <property type="entry name" value="TIR"/>
    <property type="match status" value="1"/>
</dbReference>
<dbReference type="Gene3D" id="3.40.50.300">
    <property type="entry name" value="P-loop containing nucleotide triphosphate hydrolases"/>
    <property type="match status" value="1"/>
</dbReference>
<dbReference type="EMBL" id="JAGKQM010000013">
    <property type="protein sequence ID" value="KAH0892093.1"/>
    <property type="molecule type" value="Genomic_DNA"/>
</dbReference>
<gene>
    <name evidence="3" type="ORF">HID58_054522</name>
</gene>
<comment type="caution">
    <text evidence="3">The sequence shown here is derived from an EMBL/GenBank/DDBJ whole genome shotgun (WGS) entry which is preliminary data.</text>
</comment>
<reference evidence="3 4" key="1">
    <citation type="submission" date="2021-05" db="EMBL/GenBank/DDBJ databases">
        <title>Genome Assembly of Synthetic Allotetraploid Brassica napus Reveals Homoeologous Exchanges between Subgenomes.</title>
        <authorList>
            <person name="Davis J.T."/>
        </authorList>
    </citation>
    <scope>NUCLEOTIDE SEQUENCE [LARGE SCALE GENOMIC DNA]</scope>
    <source>
        <strain evidence="4">cv. Da-Ae</strain>
        <tissue evidence="3">Seedling</tissue>
    </source>
</reference>
<dbReference type="SUPFAM" id="SSF52200">
    <property type="entry name" value="Toll/Interleukin receptor TIR domain"/>
    <property type="match status" value="1"/>
</dbReference>
<dbReference type="InterPro" id="IPR002182">
    <property type="entry name" value="NB-ARC"/>
</dbReference>
<dbReference type="InterPro" id="IPR003593">
    <property type="entry name" value="AAA+_ATPase"/>
</dbReference>
<dbReference type="InterPro" id="IPR044974">
    <property type="entry name" value="Disease_R_plants"/>
</dbReference>
<dbReference type="Gene3D" id="1.10.8.430">
    <property type="entry name" value="Helical domain of apoptotic protease-activating factors"/>
    <property type="match status" value="1"/>
</dbReference>
<keyword evidence="4" id="KW-1185">Reference proteome</keyword>
<evidence type="ECO:0000259" key="2">
    <source>
        <dbReference type="PROSITE" id="PS50104"/>
    </source>
</evidence>
<dbReference type="InterPro" id="IPR042197">
    <property type="entry name" value="Apaf_helical"/>
</dbReference>
<organism evidence="3 4">
    <name type="scientific">Brassica napus</name>
    <name type="common">Rape</name>
    <dbReference type="NCBI Taxonomy" id="3708"/>
    <lineage>
        <taxon>Eukaryota</taxon>
        <taxon>Viridiplantae</taxon>
        <taxon>Streptophyta</taxon>
        <taxon>Embryophyta</taxon>
        <taxon>Tracheophyta</taxon>
        <taxon>Spermatophyta</taxon>
        <taxon>Magnoliopsida</taxon>
        <taxon>eudicotyledons</taxon>
        <taxon>Gunneridae</taxon>
        <taxon>Pentapetalae</taxon>
        <taxon>rosids</taxon>
        <taxon>malvids</taxon>
        <taxon>Brassicales</taxon>
        <taxon>Brassicaceae</taxon>
        <taxon>Brassiceae</taxon>
        <taxon>Brassica</taxon>
    </lineage>
</organism>
<proteinExistence type="predicted"/>
<dbReference type="PANTHER" id="PTHR11017:SF520">
    <property type="entry name" value="ADP-RIBOSYL CYCLASE_CYCLIC ADP-RIBOSE HYDROLASE"/>
    <property type="match status" value="1"/>
</dbReference>
<keyword evidence="1" id="KW-0520">NAD</keyword>
<sequence>MAKSYSYDVFPSFRGADVRKSFLSHLIKEFDQKHINTFKDNKIERSQSLKPTLEKAIRTSKIAVVVLSQNYASSSWCLNELLEIMYCMEEFRQIVIPVYYGLDPSHVRHQTGDFGEIFENTCHNQPEELKVRWRGALSNLANIFGYHSKSWDNEAKMVEEIANYDSEDIVGIENHMAELESLLDFESEKGRMVGIMGSSGIGKTTIARVLFNRHSHRFQGSVFVDKAFVSRSMEIYGGANPYDYNMKFHLLEKFLSEILGKDLKNFHTGAVEEKLKNHKVLIFVDDLENHFVLDTLAGDINWFGPGSRIIVITKHEHILRAHGIDHFYKVPLPSDGLALQFFCRNAFRQNSPPGDFMELASESALHAGNLPSGLVVLGSYLRGRYKKEWIDMLIMFRKRQFGKIEEILKFRYNGLNNQNDEAIFHHCRSRL</sequence>
<name>A0ABQ8AI38_BRANA</name>
<dbReference type="PRINTS" id="PR00364">
    <property type="entry name" value="DISEASERSIST"/>
</dbReference>
<dbReference type="SUPFAM" id="SSF52540">
    <property type="entry name" value="P-loop containing nucleoside triphosphate hydrolases"/>
    <property type="match status" value="1"/>
</dbReference>
<evidence type="ECO:0000256" key="1">
    <source>
        <dbReference type="ARBA" id="ARBA00023027"/>
    </source>
</evidence>
<dbReference type="InterPro" id="IPR027417">
    <property type="entry name" value="P-loop_NTPase"/>
</dbReference>
<dbReference type="PANTHER" id="PTHR11017">
    <property type="entry name" value="LEUCINE-RICH REPEAT-CONTAINING PROTEIN"/>
    <property type="match status" value="1"/>
</dbReference>
<dbReference type="PROSITE" id="PS50104">
    <property type="entry name" value="TIR"/>
    <property type="match status" value="1"/>
</dbReference>